<dbReference type="InterPro" id="IPR050273">
    <property type="entry name" value="GppA/Ppx_hydrolase"/>
</dbReference>
<dbReference type="PANTHER" id="PTHR30005">
    <property type="entry name" value="EXOPOLYPHOSPHATASE"/>
    <property type="match status" value="1"/>
</dbReference>
<keyword evidence="3" id="KW-1185">Reference proteome</keyword>
<dbReference type="Proteomes" id="UP000028007">
    <property type="component" value="Unassembled WGS sequence"/>
</dbReference>
<sequence length="303" mass="33019">MKAAVIDLGTNTFHLVISTIHAGKVDVLYKTNIPVQLGQGKINEGEIIPEAFERGINALKTFRTEIDKHGVDLIKATATAAVRSASNGNEFVREAAEKAGITITVISGEQEAGYIFKGVQATGLIRQKSLIMDIGGGSTEFILCSPEGQFWKKSYPVGAARLLQAYWHSDPVSAADQQAIANLFEKELHELVEKCNVYQPQCLIGSAGAFETYAAMLLPGTDLKNIAAANLDYKDFSDLLTKLILSDHATREAIPELIPLRVDMIVMASLLCRYILKNTAVKQIALSTYDLKMGILYELAAEE</sequence>
<evidence type="ECO:0000259" key="1">
    <source>
        <dbReference type="Pfam" id="PF02541"/>
    </source>
</evidence>
<reference evidence="2 3" key="1">
    <citation type="journal article" date="1992" name="Int. J. Syst. Bacteriol.">
        <title>Sphingobacterium antarcticus sp. nov. a Psychrotrophic Bacterium from the Soils of Schirmacher Oasis, Antarctica.</title>
        <authorList>
            <person name="Shivaji S."/>
            <person name="Ray M.K."/>
            <person name="Rao N.S."/>
            <person name="Saiserr L."/>
            <person name="Jagannadham M.V."/>
            <person name="Kumar G.S."/>
            <person name="Reddy G."/>
            <person name="Bhargava P.M."/>
        </authorList>
    </citation>
    <scope>NUCLEOTIDE SEQUENCE [LARGE SCALE GENOMIC DNA]</scope>
    <source>
        <strain evidence="2 3">4BY</strain>
    </source>
</reference>
<comment type="caution">
    <text evidence="2">The sequence shown here is derived from an EMBL/GenBank/DDBJ whole genome shotgun (WGS) entry which is preliminary data.</text>
</comment>
<evidence type="ECO:0000313" key="3">
    <source>
        <dbReference type="Proteomes" id="UP000028007"/>
    </source>
</evidence>
<protein>
    <submittedName>
        <fullName evidence="2">Exopolyphosphatase</fullName>
    </submittedName>
</protein>
<organism evidence="2 3">
    <name type="scientific">Pedobacter antarcticus 4BY</name>
    <dbReference type="NCBI Taxonomy" id="1358423"/>
    <lineage>
        <taxon>Bacteria</taxon>
        <taxon>Pseudomonadati</taxon>
        <taxon>Bacteroidota</taxon>
        <taxon>Sphingobacteriia</taxon>
        <taxon>Sphingobacteriales</taxon>
        <taxon>Sphingobacteriaceae</taxon>
        <taxon>Pedobacter</taxon>
    </lineage>
</organism>
<dbReference type="EMBL" id="JNFF01000073">
    <property type="protein sequence ID" value="KEQ29411.1"/>
    <property type="molecule type" value="Genomic_DNA"/>
</dbReference>
<name>A0A081PFD8_9SPHI</name>
<dbReference type="InterPro" id="IPR043129">
    <property type="entry name" value="ATPase_NBD"/>
</dbReference>
<dbReference type="SUPFAM" id="SSF53067">
    <property type="entry name" value="Actin-like ATPase domain"/>
    <property type="match status" value="2"/>
</dbReference>
<evidence type="ECO:0000313" key="2">
    <source>
        <dbReference type="EMBL" id="KEQ29411.1"/>
    </source>
</evidence>
<dbReference type="InterPro" id="IPR003695">
    <property type="entry name" value="Ppx_GppA_N"/>
</dbReference>
<dbReference type="eggNOG" id="COG0248">
    <property type="taxonomic scope" value="Bacteria"/>
</dbReference>
<gene>
    <name evidence="2" type="ORF">N180_13345</name>
</gene>
<dbReference type="AlphaFoldDB" id="A0A081PFD8"/>
<dbReference type="CDD" id="cd24055">
    <property type="entry name" value="ASKHA_NBD_ChPPX-like"/>
    <property type="match status" value="1"/>
</dbReference>
<proteinExistence type="predicted"/>
<accession>A0A081PFD8</accession>
<feature type="domain" description="Ppx/GppA phosphatase N-terminal" evidence="1">
    <location>
        <begin position="16"/>
        <end position="301"/>
    </location>
</feature>
<dbReference type="PANTHER" id="PTHR30005:SF0">
    <property type="entry name" value="RETROGRADE REGULATION PROTEIN 2"/>
    <property type="match status" value="1"/>
</dbReference>
<dbReference type="Gene3D" id="3.30.420.40">
    <property type="match status" value="1"/>
</dbReference>
<dbReference type="OrthoDB" id="9814545at2"/>
<dbReference type="Pfam" id="PF02541">
    <property type="entry name" value="Ppx-GppA"/>
    <property type="match status" value="1"/>
</dbReference>
<dbReference type="Gene3D" id="3.30.420.150">
    <property type="entry name" value="Exopolyphosphatase. Domain 2"/>
    <property type="match status" value="1"/>
</dbReference>
<dbReference type="RefSeq" id="WP_037442156.1">
    <property type="nucleotide sequence ID" value="NZ_JNFF01000073.1"/>
</dbReference>